<gene>
    <name evidence="1" type="ORF">SNOG_13982</name>
</gene>
<protein>
    <submittedName>
        <fullName evidence="1">Uncharacterized protein</fullName>
    </submittedName>
</protein>
<sequence length="57" mass="6471">MSLTGMPISLILHAGTPEVWSQLLLPELHRLDEEDLPMCFESLLELQAICYNQKDST</sequence>
<dbReference type="EMBL" id="CH445353">
    <property type="protein sequence ID" value="EAT78607.1"/>
    <property type="molecule type" value="Genomic_DNA"/>
</dbReference>
<dbReference type="GeneID" id="5981105"/>
<dbReference type="Proteomes" id="UP000001055">
    <property type="component" value="Unassembled WGS sequence"/>
</dbReference>
<dbReference type="AlphaFoldDB" id="Q0U2V4"/>
<reference evidence="2" key="1">
    <citation type="journal article" date="2007" name="Plant Cell">
        <title>Dothideomycete-plant interactions illuminated by genome sequencing and EST analysis of the wheat pathogen Stagonospora nodorum.</title>
        <authorList>
            <person name="Hane J.K."/>
            <person name="Lowe R.G."/>
            <person name="Solomon P.S."/>
            <person name="Tan K.C."/>
            <person name="Schoch C.L."/>
            <person name="Spatafora J.W."/>
            <person name="Crous P.W."/>
            <person name="Kodira C."/>
            <person name="Birren B.W."/>
            <person name="Galagan J.E."/>
            <person name="Torriani S.F."/>
            <person name="McDonald B.A."/>
            <person name="Oliver R.P."/>
        </authorList>
    </citation>
    <scope>NUCLEOTIDE SEQUENCE [LARGE SCALE GENOMIC DNA]</scope>
    <source>
        <strain evidence="2">SN15 / ATCC MYA-4574 / FGSC 10173</strain>
    </source>
</reference>
<dbReference type="KEGG" id="pno:SNOG_13982"/>
<organism evidence="1 2">
    <name type="scientific">Phaeosphaeria nodorum (strain SN15 / ATCC MYA-4574 / FGSC 10173)</name>
    <name type="common">Glume blotch fungus</name>
    <name type="synonym">Parastagonospora nodorum</name>
    <dbReference type="NCBI Taxonomy" id="321614"/>
    <lineage>
        <taxon>Eukaryota</taxon>
        <taxon>Fungi</taxon>
        <taxon>Dikarya</taxon>
        <taxon>Ascomycota</taxon>
        <taxon>Pezizomycotina</taxon>
        <taxon>Dothideomycetes</taxon>
        <taxon>Pleosporomycetidae</taxon>
        <taxon>Pleosporales</taxon>
        <taxon>Pleosporineae</taxon>
        <taxon>Phaeosphaeriaceae</taxon>
        <taxon>Parastagonospora</taxon>
    </lineage>
</organism>
<name>Q0U2V4_PHANO</name>
<dbReference type="RefSeq" id="XP_001804182.1">
    <property type="nucleotide sequence ID" value="XM_001804130.1"/>
</dbReference>
<accession>Q0U2V4</accession>
<dbReference type="InParanoid" id="Q0U2V4"/>
<proteinExistence type="predicted"/>
<evidence type="ECO:0000313" key="2">
    <source>
        <dbReference type="Proteomes" id="UP000001055"/>
    </source>
</evidence>
<evidence type="ECO:0000313" key="1">
    <source>
        <dbReference type="EMBL" id="EAT78607.1"/>
    </source>
</evidence>